<dbReference type="Pfam" id="PF07987">
    <property type="entry name" value="DUF1775"/>
    <property type="match status" value="1"/>
</dbReference>
<keyword evidence="2" id="KW-0732">Signal</keyword>
<accession>A0A917WJU4</accession>
<evidence type="ECO:0000313" key="5">
    <source>
        <dbReference type="Proteomes" id="UP000655208"/>
    </source>
</evidence>
<dbReference type="Gene3D" id="2.60.40.2230">
    <property type="entry name" value="Uncharacterised protein YcnI-like PF07987, DUF1775"/>
    <property type="match status" value="1"/>
</dbReference>
<keyword evidence="1" id="KW-0472">Membrane</keyword>
<evidence type="ECO:0000259" key="3">
    <source>
        <dbReference type="Pfam" id="PF07987"/>
    </source>
</evidence>
<protein>
    <recommendedName>
        <fullName evidence="3">YncI copper-binding domain-containing protein</fullName>
    </recommendedName>
</protein>
<organism evidence="4 5">
    <name type="scientific">Nakamurella endophytica</name>
    <dbReference type="NCBI Taxonomy" id="1748367"/>
    <lineage>
        <taxon>Bacteria</taxon>
        <taxon>Bacillati</taxon>
        <taxon>Actinomycetota</taxon>
        <taxon>Actinomycetes</taxon>
        <taxon>Nakamurellales</taxon>
        <taxon>Nakamurellaceae</taxon>
        <taxon>Nakamurella</taxon>
    </lineage>
</organism>
<dbReference type="EMBL" id="BMNA01000007">
    <property type="protein sequence ID" value="GGM09264.1"/>
    <property type="molecule type" value="Genomic_DNA"/>
</dbReference>
<feature type="domain" description="YncI copper-binding" evidence="3">
    <location>
        <begin position="33"/>
        <end position="180"/>
    </location>
</feature>
<reference evidence="4" key="2">
    <citation type="submission" date="2020-09" db="EMBL/GenBank/DDBJ databases">
        <authorList>
            <person name="Sun Q."/>
            <person name="Zhou Y."/>
        </authorList>
    </citation>
    <scope>NUCLEOTIDE SEQUENCE</scope>
    <source>
        <strain evidence="4">CGMCC 4.7308</strain>
    </source>
</reference>
<sequence>MFSKARRHLVRGFAAAATVVAVLVGSASPAWAHLDIDPGVAAPGDTATLTFRVPNESATASTVMVQIQIPAATPLAQVRFEQTAGWTARADKTKLTQPVTQGNFTITEAVTSVTFTARDGNALPPGSYGDFSLTVGPLPNLPEMAFPAVQTYDNGDIVRWNQDVAASGEEPEFPTPTLVLRAAGAQSGAASAAPPSGDPTATDAAIISVTGIQASDSAARILSVIAIVVAAAAALVVLLGEVG</sequence>
<feature type="chain" id="PRO_5037495974" description="YncI copper-binding domain-containing protein" evidence="2">
    <location>
        <begin position="33"/>
        <end position="243"/>
    </location>
</feature>
<dbReference type="Proteomes" id="UP000655208">
    <property type="component" value="Unassembled WGS sequence"/>
</dbReference>
<dbReference type="PROSITE" id="PS51318">
    <property type="entry name" value="TAT"/>
    <property type="match status" value="1"/>
</dbReference>
<proteinExistence type="predicted"/>
<dbReference type="InterPro" id="IPR038507">
    <property type="entry name" value="YcnI-like_sf"/>
</dbReference>
<dbReference type="CDD" id="cd08545">
    <property type="entry name" value="YcnI_like"/>
    <property type="match status" value="1"/>
</dbReference>
<gene>
    <name evidence="4" type="ORF">GCM10011594_31460</name>
</gene>
<comment type="caution">
    <text evidence="4">The sequence shown here is derived from an EMBL/GenBank/DDBJ whole genome shotgun (WGS) entry which is preliminary data.</text>
</comment>
<feature type="signal peptide" evidence="2">
    <location>
        <begin position="1"/>
        <end position="32"/>
    </location>
</feature>
<keyword evidence="1" id="KW-1133">Transmembrane helix</keyword>
<evidence type="ECO:0000256" key="1">
    <source>
        <dbReference type="SAM" id="Phobius"/>
    </source>
</evidence>
<keyword evidence="1" id="KW-0812">Transmembrane</keyword>
<dbReference type="AlphaFoldDB" id="A0A917WJU4"/>
<evidence type="ECO:0000256" key="2">
    <source>
        <dbReference type="SAM" id="SignalP"/>
    </source>
</evidence>
<dbReference type="InterPro" id="IPR012533">
    <property type="entry name" value="YcnI-copper_dom"/>
</dbReference>
<feature type="transmembrane region" description="Helical" evidence="1">
    <location>
        <begin position="221"/>
        <end position="240"/>
    </location>
</feature>
<evidence type="ECO:0000313" key="4">
    <source>
        <dbReference type="EMBL" id="GGM09264.1"/>
    </source>
</evidence>
<keyword evidence="5" id="KW-1185">Reference proteome</keyword>
<dbReference type="RefSeq" id="WP_188943180.1">
    <property type="nucleotide sequence ID" value="NZ_BMNA01000007.1"/>
</dbReference>
<name>A0A917WJU4_9ACTN</name>
<dbReference type="InterPro" id="IPR006311">
    <property type="entry name" value="TAT_signal"/>
</dbReference>
<reference evidence="4" key="1">
    <citation type="journal article" date="2014" name="Int. J. Syst. Evol. Microbiol.">
        <title>Complete genome sequence of Corynebacterium casei LMG S-19264T (=DSM 44701T), isolated from a smear-ripened cheese.</title>
        <authorList>
            <consortium name="US DOE Joint Genome Institute (JGI-PGF)"/>
            <person name="Walter F."/>
            <person name="Albersmeier A."/>
            <person name="Kalinowski J."/>
            <person name="Ruckert C."/>
        </authorList>
    </citation>
    <scope>NUCLEOTIDE SEQUENCE</scope>
    <source>
        <strain evidence="4">CGMCC 4.7308</strain>
    </source>
</reference>